<reference evidence="1" key="1">
    <citation type="submission" date="2023-07" db="EMBL/GenBank/DDBJ databases">
        <title>High risk of intestinal colonization with ESBL-producing Escherichia coli among soldiers of military contingents in specific geographic regions.</title>
        <authorList>
            <person name="Literacka E."/>
        </authorList>
    </citation>
    <scope>NUCLEOTIDE SEQUENCE</scope>
    <source>
        <strain evidence="1">33</strain>
    </source>
</reference>
<comment type="caution">
    <text evidence="1">The sequence shown here is derived from an EMBL/GenBank/DDBJ whole genome shotgun (WGS) entry which is preliminary data.</text>
</comment>
<evidence type="ECO:0000313" key="1">
    <source>
        <dbReference type="EMBL" id="MDO2732303.1"/>
    </source>
</evidence>
<proteinExistence type="predicted"/>
<dbReference type="EMBL" id="JAUKZB010000019">
    <property type="protein sequence ID" value="MDO2732303.1"/>
    <property type="molecule type" value="Genomic_DNA"/>
</dbReference>
<name>A0AAW7VHK4_ECOLX</name>
<protein>
    <recommendedName>
        <fullName evidence="3">YhiS</fullName>
    </recommendedName>
</protein>
<dbReference type="SUPFAM" id="SSF141571">
    <property type="entry name" value="Pentapeptide repeat-like"/>
    <property type="match status" value="1"/>
</dbReference>
<organism evidence="1 2">
    <name type="scientific">Escherichia coli</name>
    <dbReference type="NCBI Taxonomy" id="562"/>
    <lineage>
        <taxon>Bacteria</taxon>
        <taxon>Pseudomonadati</taxon>
        <taxon>Pseudomonadota</taxon>
        <taxon>Gammaproteobacteria</taxon>
        <taxon>Enterobacterales</taxon>
        <taxon>Enterobacteriaceae</taxon>
        <taxon>Escherichia</taxon>
    </lineage>
</organism>
<evidence type="ECO:0000313" key="2">
    <source>
        <dbReference type="Proteomes" id="UP001174465"/>
    </source>
</evidence>
<sequence>MSIDFTPGIINIYNGDIYNCTINTDKIFNDVKAPETSKRPYDNSEKQLINFSFPGEENHPEQLYFVQKQSQQINECHTIPPFTDAEYLRVVDQLVNIINNIESIDSKPLTQQTQTIFNQINKIIYQEDKDSECQIIVVVNPTPNRPITTRILIEEEIPKTFSIQTVCSDNNIFAGQRADLPSEIKDIQSLYLKLAKLYVAHSENENRMNVFSGCDFINFNMTGQDMSGLVLTLSKFYYEDLLNIDFTDANLLNTIFLHKKHPIQKLHNYDQYLDKQIDGLFSTLLTINDESLRAKSEIASTIIQLLKTKVKNLTFKDILKYQQEFQKECYEQLQIVTTDHLYNKIKKWATMSKDEFNAFKYRTLQLEKISHSHYLKRPLPNEKDINYGVEIKLPTGKRIRLSKHYQNIIP</sequence>
<evidence type="ECO:0008006" key="3">
    <source>
        <dbReference type="Google" id="ProtNLM"/>
    </source>
</evidence>
<dbReference type="AlphaFoldDB" id="A0AAW7VHK4"/>
<dbReference type="Proteomes" id="UP001174465">
    <property type="component" value="Unassembled WGS sequence"/>
</dbReference>
<dbReference type="RefSeq" id="WP_302301469.1">
    <property type="nucleotide sequence ID" value="NZ_JAUKZB010000019.1"/>
</dbReference>
<gene>
    <name evidence="1" type="ORF">Q2V64_21590</name>
</gene>
<accession>A0AAW7VHK4</accession>